<reference evidence="1 2" key="2">
    <citation type="journal article" date="2013" name="PLoS ONE">
        <title>Whole genome mapping and re-organization of the nuclear and mitochondrial genomes of Babesia microti isolates.</title>
        <authorList>
            <person name="Cornillot E."/>
            <person name="Dassouli A."/>
            <person name="Garg A."/>
            <person name="Pachikara N."/>
            <person name="Randazzo S."/>
            <person name="Depoix D."/>
            <person name="Carcy B."/>
            <person name="Delbecq S."/>
            <person name="Frutos R."/>
            <person name="Silva J.C."/>
            <person name="Sutton R."/>
            <person name="Krause P.J."/>
            <person name="Mamoun C.B."/>
        </authorList>
    </citation>
    <scope>NUCLEOTIDE SEQUENCE [LARGE SCALE GENOMIC DNA]</scope>
    <source>
        <strain evidence="1 2">RI</strain>
    </source>
</reference>
<evidence type="ECO:0000313" key="1">
    <source>
        <dbReference type="EMBL" id="CCF73107.1"/>
    </source>
</evidence>
<evidence type="ECO:0000313" key="2">
    <source>
        <dbReference type="Proteomes" id="UP000002899"/>
    </source>
</evidence>
<organism evidence="1 2">
    <name type="scientific">Babesia microti (strain RI)</name>
    <dbReference type="NCBI Taxonomy" id="1133968"/>
    <lineage>
        <taxon>Eukaryota</taxon>
        <taxon>Sar</taxon>
        <taxon>Alveolata</taxon>
        <taxon>Apicomplexa</taxon>
        <taxon>Aconoidasida</taxon>
        <taxon>Piroplasmida</taxon>
        <taxon>Babesiidae</taxon>
        <taxon>Babesia</taxon>
    </lineage>
</organism>
<accession>I7J5Q2</accession>
<gene>
    <name evidence="1" type="ORF">BMR1_01G03257</name>
</gene>
<dbReference type="Proteomes" id="UP000002899">
    <property type="component" value="Chromosome I"/>
</dbReference>
<reference evidence="1 2" key="1">
    <citation type="journal article" date="2012" name="Nucleic Acids Res.">
        <title>Sequencing of the smallest Apicomplexan genome from the human pathogen Babesia microti.</title>
        <authorList>
            <person name="Cornillot E."/>
            <person name="Hadj-Kaddour K."/>
            <person name="Dassouli A."/>
            <person name="Noel B."/>
            <person name="Ranwez V."/>
            <person name="Vacherie B."/>
            <person name="Augagneur Y."/>
            <person name="Bres V."/>
            <person name="Duclos A."/>
            <person name="Randazzo S."/>
            <person name="Carcy B."/>
            <person name="Debierre-Grockiego F."/>
            <person name="Delbecq S."/>
            <person name="Moubri-Menage K."/>
            <person name="Shams-Eldin H."/>
            <person name="Usmani-Brown S."/>
            <person name="Bringaud F."/>
            <person name="Wincker P."/>
            <person name="Vivares C.P."/>
            <person name="Schwarz R.T."/>
            <person name="Schetters T.P."/>
            <person name="Krause P.J."/>
            <person name="Gorenflot A."/>
            <person name="Berry V."/>
            <person name="Barbe V."/>
            <person name="Ben Mamoun C."/>
        </authorList>
    </citation>
    <scope>NUCLEOTIDE SEQUENCE [LARGE SCALE GENOMIC DNA]</scope>
    <source>
        <strain evidence="1 2">RI</strain>
    </source>
</reference>
<keyword evidence="2" id="KW-1185">Reference proteome</keyword>
<name>I7J5Q2_BABMR</name>
<dbReference type="EMBL" id="FO082871">
    <property type="protein sequence ID" value="CCF73107.1"/>
    <property type="molecule type" value="Genomic_DNA"/>
</dbReference>
<dbReference type="RefSeq" id="XP_012647716.1">
    <property type="nucleotide sequence ID" value="XM_012792262.1"/>
</dbReference>
<dbReference type="AlphaFoldDB" id="I7J5Q2"/>
<dbReference type="KEGG" id="bmic:BMR1_01G03257"/>
<protein>
    <submittedName>
        <fullName evidence="1">Uncharacterized protein</fullName>
    </submittedName>
</protein>
<reference evidence="1 2" key="3">
    <citation type="journal article" date="2016" name="Sci. Rep.">
        <title>Genome-wide diversity and gene expression profiling of Babesia microti isolates identify polymorphic genes that mediate host-pathogen interactions.</title>
        <authorList>
            <person name="Silva J.C."/>
            <person name="Cornillot E."/>
            <person name="McCracken C."/>
            <person name="Usmani-Brown S."/>
            <person name="Dwivedi A."/>
            <person name="Ifeonu O.O."/>
            <person name="Crabtree J."/>
            <person name="Gotia H.T."/>
            <person name="Virji A.Z."/>
            <person name="Reynes C."/>
            <person name="Colinge J."/>
            <person name="Kumar V."/>
            <person name="Lawres L."/>
            <person name="Pazzi J.E."/>
            <person name="Pablo J.V."/>
            <person name="Hung C."/>
            <person name="Brancato J."/>
            <person name="Kumari P."/>
            <person name="Orvis J."/>
            <person name="Tretina K."/>
            <person name="Chibucos M."/>
            <person name="Ott S."/>
            <person name="Sadzewicz L."/>
            <person name="Sengamalay N."/>
            <person name="Shetty A.C."/>
            <person name="Su Q."/>
            <person name="Tallon L."/>
            <person name="Fraser C.M."/>
            <person name="Frutos R."/>
            <person name="Molina D.M."/>
            <person name="Krause P.J."/>
            <person name="Ben Mamoun C."/>
        </authorList>
    </citation>
    <scope>NUCLEOTIDE SEQUENCE [LARGE SCALE GENOMIC DNA]</scope>
    <source>
        <strain evidence="1 2">RI</strain>
    </source>
</reference>
<sequence length="33" mass="4100">MEHNYCNYQSQHNPRINTCTYMVIYKYLNNNTK</sequence>
<proteinExistence type="predicted"/>
<dbReference type="VEuPathDB" id="PiroplasmaDB:BMR1_01G03257"/>
<dbReference type="GeneID" id="24423727"/>